<reference evidence="1" key="1">
    <citation type="submission" date="2020-04" db="EMBL/GenBank/DDBJ databases">
        <authorList>
            <person name="Chiriac C."/>
            <person name="Salcher M."/>
            <person name="Ghai R."/>
            <person name="Kavagutti S V."/>
        </authorList>
    </citation>
    <scope>NUCLEOTIDE SEQUENCE</scope>
</reference>
<dbReference type="EMBL" id="LR796760">
    <property type="protein sequence ID" value="CAB4164531.1"/>
    <property type="molecule type" value="Genomic_DNA"/>
</dbReference>
<name>A0A6J5P566_9CAUD</name>
<protein>
    <submittedName>
        <fullName evidence="1">Uncharacterized protein</fullName>
    </submittedName>
</protein>
<proteinExistence type="predicted"/>
<organism evidence="1">
    <name type="scientific">uncultured Caudovirales phage</name>
    <dbReference type="NCBI Taxonomy" id="2100421"/>
    <lineage>
        <taxon>Viruses</taxon>
        <taxon>Duplodnaviria</taxon>
        <taxon>Heunggongvirae</taxon>
        <taxon>Uroviricota</taxon>
        <taxon>Caudoviricetes</taxon>
        <taxon>Peduoviridae</taxon>
        <taxon>Maltschvirus</taxon>
        <taxon>Maltschvirus maltsch</taxon>
    </lineage>
</organism>
<accession>A0A6J5P566</accession>
<sequence>MTNLERYEAMDANQLLIELKDLASSAEQEAIFAKHPQLRPDYDAEQNPKTTLRKSVEKILEIMVKSMVLLLALDQKGGAENVLGLAELVADLASRVQDSTKKLLDLYTNSK</sequence>
<gene>
    <name evidence="1" type="ORF">UFOVP831_47</name>
</gene>
<evidence type="ECO:0000313" key="1">
    <source>
        <dbReference type="EMBL" id="CAB4164531.1"/>
    </source>
</evidence>